<keyword evidence="1" id="KW-0830">Ubiquinone</keyword>
<dbReference type="GO" id="GO:0031966">
    <property type="term" value="C:mitochondrial membrane"/>
    <property type="evidence" value="ECO:0007669"/>
    <property type="project" value="UniProtKB-SubCell"/>
</dbReference>
<organism evidence="2">
    <name type="scientific">Absidia glauca</name>
    <name type="common">Pin mould</name>
    <dbReference type="NCBI Taxonomy" id="4829"/>
    <lineage>
        <taxon>Eukaryota</taxon>
        <taxon>Fungi</taxon>
        <taxon>Fungi incertae sedis</taxon>
        <taxon>Mucoromycota</taxon>
        <taxon>Mucoromycotina</taxon>
        <taxon>Mucoromycetes</taxon>
        <taxon>Mucorales</taxon>
        <taxon>Cunninghamellaceae</taxon>
        <taxon>Absidia</taxon>
    </lineage>
</organism>
<comment type="catalytic activity">
    <reaction evidence="1">
        <text>a ubiquinone + NADH + 5 H(+)(in) = a ubiquinol + NAD(+) + 4 H(+)(out)</text>
        <dbReference type="Rhea" id="RHEA:29091"/>
        <dbReference type="Rhea" id="RHEA-COMP:9565"/>
        <dbReference type="Rhea" id="RHEA-COMP:9566"/>
        <dbReference type="ChEBI" id="CHEBI:15378"/>
        <dbReference type="ChEBI" id="CHEBI:16389"/>
        <dbReference type="ChEBI" id="CHEBI:17976"/>
        <dbReference type="ChEBI" id="CHEBI:57540"/>
        <dbReference type="ChEBI" id="CHEBI:57945"/>
        <dbReference type="EC" id="7.1.1.2"/>
    </reaction>
</comment>
<gene>
    <name evidence="2" type="primary">nad6</name>
</gene>
<dbReference type="PANTHER" id="PTHR33269:SF17">
    <property type="entry name" value="NADH-UBIQUINONE OXIDOREDUCTASE CHAIN 6"/>
    <property type="match status" value="1"/>
</dbReference>
<proteinExistence type="inferred from homology"/>
<keyword evidence="1" id="KW-0520">NAD</keyword>
<dbReference type="FunFam" id="1.20.120.1200:FF:000014">
    <property type="entry name" value="NADH-ubiquinone oxidoreductase chain 6"/>
    <property type="match status" value="1"/>
</dbReference>
<keyword evidence="1" id="KW-0249">Electron transport</keyword>
<feature type="transmembrane region" description="Helical" evidence="1">
    <location>
        <begin position="26"/>
        <end position="47"/>
    </location>
</feature>
<sequence>MNAILLDLLAFGSVLSGILVITSRNPIISVLFLIAVFVNVACYLILLGINFIGLTYLIIYVGAIAILFLFVVMMLNIKLVELQDSAENYSNPYPLAFVLGTLFVSGLGLSNSNISKIDLPSIFDSINLFSFKSNKLETLFVSHSNWDNVFVSLDQINSVGQVLYTSHALFLVIASMILLLAMVGPIVLCLKPTKRLS</sequence>
<evidence type="ECO:0000313" key="2">
    <source>
        <dbReference type="EMBL" id="AMA21255.1"/>
    </source>
</evidence>
<dbReference type="GO" id="GO:0008137">
    <property type="term" value="F:NADH dehydrogenase (ubiquinone) activity"/>
    <property type="evidence" value="ECO:0007669"/>
    <property type="project" value="UniProtKB-UniRule"/>
</dbReference>
<evidence type="ECO:0000256" key="1">
    <source>
        <dbReference type="RuleBase" id="RU004430"/>
    </source>
</evidence>
<feature type="transmembrane region" description="Helical" evidence="1">
    <location>
        <begin position="168"/>
        <end position="190"/>
    </location>
</feature>
<dbReference type="AlphaFoldDB" id="A0A0X9SQ36"/>
<geneLocation type="mitochondrion" evidence="2"/>
<keyword evidence="1" id="KW-0472">Membrane</keyword>
<dbReference type="Gene3D" id="1.20.120.1200">
    <property type="entry name" value="NADH-ubiquinone/plastoquinone oxidoreductase chain 6, subunit NuoJ"/>
    <property type="match status" value="1"/>
</dbReference>
<comment type="subcellular location">
    <subcellularLocation>
        <location evidence="1">Mitochondrion membrane</location>
        <topology evidence="1">Multi-pass membrane protein</topology>
    </subcellularLocation>
</comment>
<keyword evidence="1" id="KW-1278">Translocase</keyword>
<protein>
    <recommendedName>
        <fullName evidence="1">NADH-ubiquinone oxidoreductase chain 6</fullName>
        <ecNumber evidence="1">7.1.1.2</ecNumber>
    </recommendedName>
</protein>
<keyword evidence="1 2" id="KW-0496">Mitochondrion</keyword>
<keyword evidence="1" id="KW-0812">Transmembrane</keyword>
<comment type="function">
    <text evidence="1">Core subunit of the mitochondrial membrane respiratory chain NADH dehydrogenase (Complex I) which catalyzes electron transfer from NADH through the respiratory chain, using ubiquinone as an electron acceptor. Essential for the catalytic activity and assembly of complex I.</text>
</comment>
<dbReference type="Pfam" id="PF00499">
    <property type="entry name" value="Oxidored_q3"/>
    <property type="match status" value="1"/>
</dbReference>
<dbReference type="RefSeq" id="YP_009440948.1">
    <property type="nucleotide sequence ID" value="NC_036158.1"/>
</dbReference>
<comment type="similarity">
    <text evidence="1">Belongs to the complex I subunit 6 family.</text>
</comment>
<accession>A0A0X9SQ36</accession>
<dbReference type="GeneID" id="34829306"/>
<feature type="transmembrane region" description="Helical" evidence="1">
    <location>
        <begin position="54"/>
        <end position="75"/>
    </location>
</feature>
<name>A0A0X9SQ36_ABSGL</name>
<dbReference type="InterPro" id="IPR042106">
    <property type="entry name" value="Nuo/plastoQ_OxRdtase_6_NuoJ"/>
</dbReference>
<keyword evidence="1" id="KW-1133">Transmembrane helix</keyword>
<keyword evidence="1" id="KW-0813">Transport</keyword>
<dbReference type="EMBL" id="KU196782">
    <property type="protein sequence ID" value="AMA21255.1"/>
    <property type="molecule type" value="Genomic_DNA"/>
</dbReference>
<dbReference type="PANTHER" id="PTHR33269">
    <property type="entry name" value="NADH-UBIQUINONE OXIDOREDUCTASE CHAIN 6"/>
    <property type="match status" value="1"/>
</dbReference>
<keyword evidence="1" id="KW-0679">Respiratory chain</keyword>
<dbReference type="EC" id="7.1.1.2" evidence="1"/>
<reference evidence="2" key="1">
    <citation type="journal article" date="2016" name="Genome Announc.">
        <title>Complete Mitochondrial DNA Sequence of the Mucoralean Fungus Absidia glauca, a Model for Studying Host-Parasite Interactions.</title>
        <authorList>
            <person name="Ellenberger S."/>
            <person name="Burmester A."/>
            <person name="Wostemeyer J."/>
        </authorList>
    </citation>
    <scope>NUCLEOTIDE SEQUENCE</scope>
    <source>
        <strain evidence="2">CBS 101.48</strain>
    </source>
</reference>
<dbReference type="InterPro" id="IPR001457">
    <property type="entry name" value="NADH_UbQ/plastoQ_OxRdtase_su6"/>
</dbReference>